<comment type="subunit">
    <text evidence="2">Homodimer; disulfide-linked, upon oxidation. 5 homodimers assemble to form a ring-like decamer.</text>
</comment>
<dbReference type="PIRSF" id="PIRSF000239">
    <property type="entry name" value="AHPC"/>
    <property type="match status" value="1"/>
</dbReference>
<evidence type="ECO:0000256" key="4">
    <source>
        <dbReference type="ARBA" id="ARBA00017462"/>
    </source>
</evidence>
<dbReference type="EC" id="1.11.1.26" evidence="3"/>
<dbReference type="PANTHER" id="PTHR10681">
    <property type="entry name" value="THIOREDOXIN PEROXIDASE"/>
    <property type="match status" value="1"/>
</dbReference>
<evidence type="ECO:0000256" key="5">
    <source>
        <dbReference type="ARBA" id="ARBA00022559"/>
    </source>
</evidence>
<sequence>MTDLTFQDTSFPPPRIGDEAPDFRARTTQGDFTLSELRGRWVMLFAHPADFTPVCTSEFIALARSEEEFREMNCVLLGLSVDSLPAHLAWVEAIRSRFGIRIPFPIIEDPSMIVSRAYGMLDHAAQDSATVRAVLVIDPSGFIRASLNYPASVGRSVSELLRLLAALQEVDRNNVLTPEGWSPGNDTIKPPVQTQDDVAEAGPAWFLRTTSERSS</sequence>
<evidence type="ECO:0000256" key="1">
    <source>
        <dbReference type="ARBA" id="ARBA00009796"/>
    </source>
</evidence>
<name>A0A511B3F6_9PROT</name>
<keyword evidence="8" id="KW-0676">Redox-active center</keyword>
<organism evidence="14 15">
    <name type="scientific">Gluconobacter wancherniae NBRC 103581</name>
    <dbReference type="NCBI Taxonomy" id="656744"/>
    <lineage>
        <taxon>Bacteria</taxon>
        <taxon>Pseudomonadati</taxon>
        <taxon>Pseudomonadota</taxon>
        <taxon>Alphaproteobacteria</taxon>
        <taxon>Acetobacterales</taxon>
        <taxon>Acetobacteraceae</taxon>
        <taxon>Gluconobacter</taxon>
    </lineage>
</organism>
<evidence type="ECO:0000313" key="14">
    <source>
        <dbReference type="EMBL" id="GEK92337.1"/>
    </source>
</evidence>
<dbReference type="InterPro" id="IPR036249">
    <property type="entry name" value="Thioredoxin-like_sf"/>
</dbReference>
<dbReference type="InterPro" id="IPR019479">
    <property type="entry name" value="Peroxiredoxin_C"/>
</dbReference>
<evidence type="ECO:0000256" key="2">
    <source>
        <dbReference type="ARBA" id="ARBA00011654"/>
    </source>
</evidence>
<dbReference type="Pfam" id="PF00578">
    <property type="entry name" value="AhpC-TSA"/>
    <property type="match status" value="1"/>
</dbReference>
<dbReference type="PROSITE" id="PS51352">
    <property type="entry name" value="THIOREDOXIN_2"/>
    <property type="match status" value="1"/>
</dbReference>
<dbReference type="OrthoDB" id="9812811at2"/>
<evidence type="ECO:0000256" key="6">
    <source>
        <dbReference type="ARBA" id="ARBA00022862"/>
    </source>
</evidence>
<dbReference type="InterPro" id="IPR000866">
    <property type="entry name" value="AhpC/TSA"/>
</dbReference>
<protein>
    <recommendedName>
        <fullName evidence="4">Alkyl hydroperoxide reductase C</fullName>
        <ecNumber evidence="3">1.11.1.26</ecNumber>
    </recommendedName>
    <alternativeName>
        <fullName evidence="9">Peroxiredoxin</fullName>
    </alternativeName>
</protein>
<dbReference type="GO" id="GO:0005829">
    <property type="term" value="C:cytosol"/>
    <property type="evidence" value="ECO:0007669"/>
    <property type="project" value="TreeGrafter"/>
</dbReference>
<dbReference type="GO" id="GO:0033554">
    <property type="term" value="P:cellular response to stress"/>
    <property type="evidence" value="ECO:0007669"/>
    <property type="project" value="TreeGrafter"/>
</dbReference>
<evidence type="ECO:0000313" key="15">
    <source>
        <dbReference type="Proteomes" id="UP000321230"/>
    </source>
</evidence>
<keyword evidence="7" id="KW-0560">Oxidoreductase</keyword>
<keyword evidence="6" id="KW-0049">Antioxidant</keyword>
<comment type="caution">
    <text evidence="14">The sequence shown here is derived from an EMBL/GenBank/DDBJ whole genome shotgun (WGS) entry which is preliminary data.</text>
</comment>
<feature type="active site" description="Cysteine sulfenic acid (-SOH) intermediate; for peroxidase activity" evidence="11">
    <location>
        <position position="55"/>
    </location>
</feature>
<comment type="similarity">
    <text evidence="1">Belongs to the peroxiredoxin family. AhpC/Prx1 subfamily.</text>
</comment>
<evidence type="ECO:0000259" key="13">
    <source>
        <dbReference type="PROSITE" id="PS51352"/>
    </source>
</evidence>
<dbReference type="AlphaFoldDB" id="A0A511B3F6"/>
<dbReference type="SUPFAM" id="SSF52833">
    <property type="entry name" value="Thioredoxin-like"/>
    <property type="match status" value="1"/>
</dbReference>
<dbReference type="InterPro" id="IPR013766">
    <property type="entry name" value="Thioredoxin_domain"/>
</dbReference>
<dbReference type="Proteomes" id="UP000321230">
    <property type="component" value="Unassembled WGS sequence"/>
</dbReference>
<evidence type="ECO:0000256" key="12">
    <source>
        <dbReference type="SAM" id="MobiDB-lite"/>
    </source>
</evidence>
<dbReference type="GO" id="GO:0102039">
    <property type="term" value="F:NADH-dependent peroxiredoxin activity"/>
    <property type="evidence" value="ECO:0007669"/>
    <property type="project" value="UniProtKB-EC"/>
</dbReference>
<dbReference type="EMBL" id="BJUZ01000001">
    <property type="protein sequence ID" value="GEK92337.1"/>
    <property type="molecule type" value="Genomic_DNA"/>
</dbReference>
<dbReference type="Pfam" id="PF10417">
    <property type="entry name" value="1-cysPrx_C"/>
    <property type="match status" value="1"/>
</dbReference>
<dbReference type="GO" id="GO:0008379">
    <property type="term" value="F:thioredoxin peroxidase activity"/>
    <property type="evidence" value="ECO:0007669"/>
    <property type="project" value="TreeGrafter"/>
</dbReference>
<dbReference type="NCBIfam" id="NF009668">
    <property type="entry name" value="PRK13189.1"/>
    <property type="match status" value="1"/>
</dbReference>
<dbReference type="Gene3D" id="3.40.30.10">
    <property type="entry name" value="Glutaredoxin"/>
    <property type="match status" value="1"/>
</dbReference>
<feature type="compositionally biased region" description="Polar residues" evidence="12">
    <location>
        <begin position="1"/>
        <end position="10"/>
    </location>
</feature>
<evidence type="ECO:0000256" key="8">
    <source>
        <dbReference type="ARBA" id="ARBA00023284"/>
    </source>
</evidence>
<dbReference type="GO" id="GO:0042744">
    <property type="term" value="P:hydrogen peroxide catabolic process"/>
    <property type="evidence" value="ECO:0007669"/>
    <property type="project" value="TreeGrafter"/>
</dbReference>
<dbReference type="InterPro" id="IPR024706">
    <property type="entry name" value="Peroxiredoxin_AhpC-typ"/>
</dbReference>
<evidence type="ECO:0000256" key="9">
    <source>
        <dbReference type="ARBA" id="ARBA00032077"/>
    </source>
</evidence>
<comment type="catalytic activity">
    <reaction evidence="10">
        <text>a hydroperoxide + NADH + H(+) = an alcohol + NAD(+) + H2O</text>
        <dbReference type="Rhea" id="RHEA:62628"/>
        <dbReference type="ChEBI" id="CHEBI:15377"/>
        <dbReference type="ChEBI" id="CHEBI:15378"/>
        <dbReference type="ChEBI" id="CHEBI:30879"/>
        <dbReference type="ChEBI" id="CHEBI:35924"/>
        <dbReference type="ChEBI" id="CHEBI:57540"/>
        <dbReference type="ChEBI" id="CHEBI:57945"/>
        <dbReference type="EC" id="1.11.1.26"/>
    </reaction>
</comment>
<evidence type="ECO:0000256" key="3">
    <source>
        <dbReference type="ARBA" id="ARBA00013021"/>
    </source>
</evidence>
<gene>
    <name evidence="14" type="ORF">GWA01_01070</name>
</gene>
<dbReference type="InterPro" id="IPR050217">
    <property type="entry name" value="Peroxiredoxin"/>
</dbReference>
<reference evidence="14 15" key="1">
    <citation type="submission" date="2019-07" db="EMBL/GenBank/DDBJ databases">
        <title>Whole genome shotgun sequence of Gluconobacter wancherniae NBRC 103581.</title>
        <authorList>
            <person name="Hosoyama A."/>
            <person name="Uohara A."/>
            <person name="Ohji S."/>
            <person name="Ichikawa N."/>
        </authorList>
    </citation>
    <scope>NUCLEOTIDE SEQUENCE [LARGE SCALE GENOMIC DNA]</scope>
    <source>
        <strain evidence="14 15">NBRC 103581</strain>
    </source>
</reference>
<evidence type="ECO:0000256" key="7">
    <source>
        <dbReference type="ARBA" id="ARBA00023002"/>
    </source>
</evidence>
<feature type="region of interest" description="Disordered" evidence="12">
    <location>
        <begin position="1"/>
        <end position="20"/>
    </location>
</feature>
<dbReference type="PANTHER" id="PTHR10681:SF121">
    <property type="entry name" value="ALKYL HYDROPEROXIDE REDUCTASE C"/>
    <property type="match status" value="1"/>
</dbReference>
<feature type="region of interest" description="Disordered" evidence="12">
    <location>
        <begin position="176"/>
        <end position="195"/>
    </location>
</feature>
<proteinExistence type="inferred from homology"/>
<evidence type="ECO:0000256" key="11">
    <source>
        <dbReference type="PIRSR" id="PIRSR000239-1"/>
    </source>
</evidence>
<dbReference type="GO" id="GO:0006979">
    <property type="term" value="P:response to oxidative stress"/>
    <property type="evidence" value="ECO:0007669"/>
    <property type="project" value="TreeGrafter"/>
</dbReference>
<feature type="domain" description="Thioredoxin" evidence="13">
    <location>
        <begin position="14"/>
        <end position="169"/>
    </location>
</feature>
<accession>A0A511B3F6</accession>
<dbReference type="GO" id="GO:0045454">
    <property type="term" value="P:cell redox homeostasis"/>
    <property type="evidence" value="ECO:0007669"/>
    <property type="project" value="TreeGrafter"/>
</dbReference>
<keyword evidence="5" id="KW-0575">Peroxidase</keyword>
<evidence type="ECO:0000256" key="10">
    <source>
        <dbReference type="ARBA" id="ARBA00047572"/>
    </source>
</evidence>
<dbReference type="RefSeq" id="WP_146792986.1">
    <property type="nucleotide sequence ID" value="NZ_BARC01000005.1"/>
</dbReference>
<keyword evidence="15" id="KW-1185">Reference proteome</keyword>